<dbReference type="RefSeq" id="WP_234801507.1">
    <property type="nucleotide sequence ID" value="NZ_JACIED010000007.1"/>
</dbReference>
<gene>
    <name evidence="2" type="ORF">GGQ71_004460</name>
</gene>
<feature type="transmembrane region" description="Helical" evidence="1">
    <location>
        <begin position="222"/>
        <end position="239"/>
    </location>
</feature>
<sequence>MTVLDPRKGAGFREKRLAASPENQGQPQRRTLVETLLSMFGQETGSRFPWTCFLAVFGFAFSAAPAFAHVLGGPMGGFGSGFEHPLLGADHFLAMLAVGLWGTQIGGRSVWTLPATFPLIMCIGGVVGMLADIPDPVISGGIAISLLALGASIAAAWRAPEFASLSVITVFALFHGYPHGKMAPNATDPAAYTVGFVVATGMIHLLGIAIGFGLGRLYEGRVVRALGALIVAAGVYYLVTGQM</sequence>
<reference evidence="2 3" key="1">
    <citation type="submission" date="2020-08" db="EMBL/GenBank/DDBJ databases">
        <title>Genomic Encyclopedia of Type Strains, Phase IV (KMG-IV): sequencing the most valuable type-strain genomes for metagenomic binning, comparative biology and taxonomic classification.</title>
        <authorList>
            <person name="Goeker M."/>
        </authorList>
    </citation>
    <scope>NUCLEOTIDE SEQUENCE [LARGE SCALE GENOMIC DNA]</scope>
    <source>
        <strain evidence="2 3">DSM 100021</strain>
    </source>
</reference>
<evidence type="ECO:0000313" key="2">
    <source>
        <dbReference type="EMBL" id="MBB4010162.1"/>
    </source>
</evidence>
<feature type="transmembrane region" description="Helical" evidence="1">
    <location>
        <begin position="190"/>
        <end position="215"/>
    </location>
</feature>
<dbReference type="Pfam" id="PF04955">
    <property type="entry name" value="HupE_UreJ"/>
    <property type="match status" value="1"/>
</dbReference>
<name>A0A7W6HRM4_9HYPH</name>
<dbReference type="AlphaFoldDB" id="A0A7W6HRM4"/>
<comment type="caution">
    <text evidence="2">The sequence shown here is derived from an EMBL/GenBank/DDBJ whole genome shotgun (WGS) entry which is preliminary data.</text>
</comment>
<feature type="transmembrane region" description="Helical" evidence="1">
    <location>
        <begin position="84"/>
        <end position="103"/>
    </location>
</feature>
<keyword evidence="1" id="KW-1133">Transmembrane helix</keyword>
<feature type="transmembrane region" description="Helical" evidence="1">
    <location>
        <begin position="48"/>
        <end position="72"/>
    </location>
</feature>
<protein>
    <submittedName>
        <fullName evidence="2">Urease accessory protein</fullName>
    </submittedName>
</protein>
<proteinExistence type="predicted"/>
<keyword evidence="1" id="KW-0472">Membrane</keyword>
<dbReference type="Proteomes" id="UP000544107">
    <property type="component" value="Unassembled WGS sequence"/>
</dbReference>
<dbReference type="InterPro" id="IPR007038">
    <property type="entry name" value="HupE_UreJ"/>
</dbReference>
<feature type="transmembrane region" description="Helical" evidence="1">
    <location>
        <begin position="162"/>
        <end position="178"/>
    </location>
</feature>
<feature type="transmembrane region" description="Helical" evidence="1">
    <location>
        <begin position="137"/>
        <end position="157"/>
    </location>
</feature>
<evidence type="ECO:0000256" key="1">
    <source>
        <dbReference type="SAM" id="Phobius"/>
    </source>
</evidence>
<dbReference type="EMBL" id="JACIED010000007">
    <property type="protein sequence ID" value="MBB4010162.1"/>
    <property type="molecule type" value="Genomic_DNA"/>
</dbReference>
<accession>A0A7W6HRM4</accession>
<feature type="transmembrane region" description="Helical" evidence="1">
    <location>
        <begin position="110"/>
        <end position="131"/>
    </location>
</feature>
<organism evidence="2 3">
    <name type="scientific">Allorhizobium taibaishanense</name>
    <dbReference type="NCBI Taxonomy" id="887144"/>
    <lineage>
        <taxon>Bacteria</taxon>
        <taxon>Pseudomonadati</taxon>
        <taxon>Pseudomonadota</taxon>
        <taxon>Alphaproteobacteria</taxon>
        <taxon>Hyphomicrobiales</taxon>
        <taxon>Rhizobiaceae</taxon>
        <taxon>Rhizobium/Agrobacterium group</taxon>
        <taxon>Allorhizobium</taxon>
    </lineage>
</organism>
<keyword evidence="1" id="KW-0812">Transmembrane</keyword>
<evidence type="ECO:0000313" key="3">
    <source>
        <dbReference type="Proteomes" id="UP000544107"/>
    </source>
</evidence>